<organism evidence="4 5">
    <name type="scientific">Pogonophryne albipinna</name>
    <dbReference type="NCBI Taxonomy" id="1090488"/>
    <lineage>
        <taxon>Eukaryota</taxon>
        <taxon>Metazoa</taxon>
        <taxon>Chordata</taxon>
        <taxon>Craniata</taxon>
        <taxon>Vertebrata</taxon>
        <taxon>Euteleostomi</taxon>
        <taxon>Actinopterygii</taxon>
        <taxon>Neopterygii</taxon>
        <taxon>Teleostei</taxon>
        <taxon>Neoteleostei</taxon>
        <taxon>Acanthomorphata</taxon>
        <taxon>Eupercaria</taxon>
        <taxon>Perciformes</taxon>
        <taxon>Notothenioidei</taxon>
        <taxon>Pogonophryne</taxon>
    </lineage>
</organism>
<feature type="domain" description="Ig-like" evidence="3">
    <location>
        <begin position="101"/>
        <end position="181"/>
    </location>
</feature>
<accession>A0AAD6BIV5</accession>
<evidence type="ECO:0000313" key="4">
    <source>
        <dbReference type="EMBL" id="KAJ4944800.1"/>
    </source>
</evidence>
<dbReference type="InterPro" id="IPR003598">
    <property type="entry name" value="Ig_sub2"/>
</dbReference>
<dbReference type="SMART" id="SM00408">
    <property type="entry name" value="IGc2"/>
    <property type="match status" value="4"/>
</dbReference>
<name>A0AAD6BIV5_9TELE</name>
<comment type="caution">
    <text evidence="4">The sequence shown here is derived from an EMBL/GenBank/DDBJ whole genome shotgun (WGS) entry which is preliminary data.</text>
</comment>
<proteinExistence type="predicted"/>
<evidence type="ECO:0000256" key="1">
    <source>
        <dbReference type="SAM" id="MobiDB-lite"/>
    </source>
</evidence>
<dbReference type="Proteomes" id="UP001219934">
    <property type="component" value="Unassembled WGS sequence"/>
</dbReference>
<evidence type="ECO:0000256" key="2">
    <source>
        <dbReference type="SAM" id="Phobius"/>
    </source>
</evidence>
<reference evidence="4" key="1">
    <citation type="submission" date="2022-11" db="EMBL/GenBank/DDBJ databases">
        <title>Chromosome-level genome of Pogonophryne albipinna.</title>
        <authorList>
            <person name="Jo E."/>
        </authorList>
    </citation>
    <scope>NUCLEOTIDE SEQUENCE</scope>
    <source>
        <strain evidence="4">SGF0006</strain>
        <tissue evidence="4">Muscle</tissue>
    </source>
</reference>
<dbReference type="InterPro" id="IPR007110">
    <property type="entry name" value="Ig-like_dom"/>
</dbReference>
<dbReference type="InterPro" id="IPR003599">
    <property type="entry name" value="Ig_sub"/>
</dbReference>
<feature type="compositionally biased region" description="Acidic residues" evidence="1">
    <location>
        <begin position="405"/>
        <end position="419"/>
    </location>
</feature>
<keyword evidence="5" id="KW-1185">Reference proteome</keyword>
<keyword evidence="2" id="KW-0472">Membrane</keyword>
<feature type="region of interest" description="Disordered" evidence="1">
    <location>
        <begin position="1"/>
        <end position="21"/>
    </location>
</feature>
<feature type="region of interest" description="Disordered" evidence="1">
    <location>
        <begin position="395"/>
        <end position="439"/>
    </location>
</feature>
<gene>
    <name evidence="4" type="ORF">JOQ06_013340</name>
</gene>
<dbReference type="EMBL" id="JAPTMU010000004">
    <property type="protein sequence ID" value="KAJ4944800.1"/>
    <property type="molecule type" value="Genomic_DNA"/>
</dbReference>
<dbReference type="Gene3D" id="2.60.40.10">
    <property type="entry name" value="Immunoglobulins"/>
    <property type="match status" value="4"/>
</dbReference>
<feature type="domain" description="Ig-like" evidence="3">
    <location>
        <begin position="278"/>
        <end position="359"/>
    </location>
</feature>
<dbReference type="Pfam" id="PF13895">
    <property type="entry name" value="Ig_2"/>
    <property type="match status" value="3"/>
</dbReference>
<dbReference type="SUPFAM" id="SSF48726">
    <property type="entry name" value="Immunoglobulin"/>
    <property type="match status" value="4"/>
</dbReference>
<dbReference type="InterPro" id="IPR013783">
    <property type="entry name" value="Ig-like_fold"/>
</dbReference>
<dbReference type="Pfam" id="PF13927">
    <property type="entry name" value="Ig_3"/>
    <property type="match status" value="1"/>
</dbReference>
<feature type="domain" description="Ig-like" evidence="3">
    <location>
        <begin position="188"/>
        <end position="268"/>
    </location>
</feature>
<protein>
    <recommendedName>
        <fullName evidence="3">Ig-like domain-containing protein</fullName>
    </recommendedName>
</protein>
<dbReference type="PANTHER" id="PTHR46013">
    <property type="entry name" value="VASCULAR CELL ADHESION MOLECULE 1"/>
    <property type="match status" value="1"/>
</dbReference>
<feature type="compositionally biased region" description="Acidic residues" evidence="1">
    <location>
        <begin position="428"/>
        <end position="439"/>
    </location>
</feature>
<sequence length="439" mass="47938">MLSPPDAPKLPSVSLRPSAEIEEGRSVTLTCSSDANPAANYTWYKGNNNSGLPPLSEGQRLVFRSIQSSDSGQYHCTAENKLGRKTSKDISIDVKYAPKLPSVSVRPSAEIEEGSSVTLTCSSDANPAAKYTWYKESRNADVPPLTTEPKLVFRSIQSSDSGQYFCRAENKLGRKTSKDISIDVKYAPKTSSVSASPSAEIEIGKSLKLNCKSGANPAANYTWYKDNQTLPWGSKDIHQLASITLEDKGNYHCESKNKYGQINSTSVHIDVQYPPKPPSVSVSPSAEIEEGSSVTLTCSTDANPAANYTWYKENEDSPKASGQIFNITDFRAEHSGSYSCGAQNKLGRSNSTLHLIDVADTSPMIVNITRFSVVVLMLIPLHLVGLWMRKKKTVSSTSEANEPIETVELESDPVYEDVSDLNMVSAEQSEEPEEQEDLV</sequence>
<feature type="domain" description="Ig-like" evidence="3">
    <location>
        <begin position="8"/>
        <end position="91"/>
    </location>
</feature>
<keyword evidence="2" id="KW-0812">Transmembrane</keyword>
<dbReference type="SMART" id="SM00409">
    <property type="entry name" value="IG"/>
    <property type="match status" value="4"/>
</dbReference>
<dbReference type="AlphaFoldDB" id="A0AAD6BIV5"/>
<feature type="transmembrane region" description="Helical" evidence="2">
    <location>
        <begin position="371"/>
        <end position="388"/>
    </location>
</feature>
<evidence type="ECO:0000313" key="5">
    <source>
        <dbReference type="Proteomes" id="UP001219934"/>
    </source>
</evidence>
<evidence type="ECO:0000259" key="3">
    <source>
        <dbReference type="PROSITE" id="PS50835"/>
    </source>
</evidence>
<dbReference type="CDD" id="cd00096">
    <property type="entry name" value="Ig"/>
    <property type="match status" value="2"/>
</dbReference>
<dbReference type="PROSITE" id="PS50835">
    <property type="entry name" value="IG_LIKE"/>
    <property type="match status" value="4"/>
</dbReference>
<keyword evidence="2" id="KW-1133">Transmembrane helix</keyword>
<dbReference type="PANTHER" id="PTHR46013:SF4">
    <property type="entry name" value="B-CELL RECEPTOR CD22-RELATED"/>
    <property type="match status" value="1"/>
</dbReference>
<dbReference type="InterPro" id="IPR036179">
    <property type="entry name" value="Ig-like_dom_sf"/>
</dbReference>